<keyword evidence="3" id="KW-1185">Reference proteome</keyword>
<proteinExistence type="predicted"/>
<dbReference type="RefSeq" id="WP_169640173.1">
    <property type="nucleotide sequence ID" value="NZ_CP048788.1"/>
</dbReference>
<dbReference type="KEGG" id="rpon:G3256_07190"/>
<keyword evidence="1" id="KW-0812">Transmembrane</keyword>
<sequence length="151" mass="15756">MIKTEDFHFQANAGTAGFLIGVIAMMIMVIHLWAGPFAPQQSAGVAIGELAAEIRLSATKALRGIGNPPPEVPERDIDQLLIAGATILAGLAVVLGLIGLIRREPGRPALFAVGLGVSAILFQLFVFTILLFAGVFLIIGVLQNMDGILGG</sequence>
<name>A0A858SSK0_9RHOB</name>
<keyword evidence="1" id="KW-1133">Transmembrane helix</keyword>
<feature type="transmembrane region" description="Helical" evidence="1">
    <location>
        <begin position="12"/>
        <end position="34"/>
    </location>
</feature>
<feature type="transmembrane region" description="Helical" evidence="1">
    <location>
        <begin position="113"/>
        <end position="142"/>
    </location>
</feature>
<feature type="transmembrane region" description="Helical" evidence="1">
    <location>
        <begin position="80"/>
        <end position="101"/>
    </location>
</feature>
<gene>
    <name evidence="2" type="ORF">G3256_07190</name>
</gene>
<evidence type="ECO:0000313" key="2">
    <source>
        <dbReference type="EMBL" id="QJF50957.1"/>
    </source>
</evidence>
<organism evidence="2 3">
    <name type="scientific">Roseobacter ponti</name>
    <dbReference type="NCBI Taxonomy" id="1891787"/>
    <lineage>
        <taxon>Bacteria</taxon>
        <taxon>Pseudomonadati</taxon>
        <taxon>Pseudomonadota</taxon>
        <taxon>Alphaproteobacteria</taxon>
        <taxon>Rhodobacterales</taxon>
        <taxon>Roseobacteraceae</taxon>
        <taxon>Roseobacter</taxon>
    </lineage>
</organism>
<evidence type="ECO:0000313" key="3">
    <source>
        <dbReference type="Proteomes" id="UP000503308"/>
    </source>
</evidence>
<protein>
    <submittedName>
        <fullName evidence="2">Uncharacterized protein</fullName>
    </submittedName>
</protein>
<reference evidence="2 3" key="1">
    <citation type="submission" date="2020-02" db="EMBL/GenBank/DDBJ databases">
        <title>Genome sequence of Roseobacter ponti.</title>
        <authorList>
            <person name="Hollensteiner J."/>
            <person name="Schneider D."/>
            <person name="Poehlein A."/>
            <person name="Daniel R."/>
        </authorList>
    </citation>
    <scope>NUCLEOTIDE SEQUENCE [LARGE SCALE GENOMIC DNA]</scope>
    <source>
        <strain evidence="2 3">DSM 106830</strain>
    </source>
</reference>
<evidence type="ECO:0000256" key="1">
    <source>
        <dbReference type="SAM" id="Phobius"/>
    </source>
</evidence>
<keyword evidence="1" id="KW-0472">Membrane</keyword>
<dbReference type="EMBL" id="CP048788">
    <property type="protein sequence ID" value="QJF50957.1"/>
    <property type="molecule type" value="Genomic_DNA"/>
</dbReference>
<dbReference type="Proteomes" id="UP000503308">
    <property type="component" value="Chromosome"/>
</dbReference>
<dbReference type="AlphaFoldDB" id="A0A858SSK0"/>
<accession>A0A858SSK0</accession>